<dbReference type="RefSeq" id="WP_301816256.1">
    <property type="nucleotide sequence ID" value="NZ_JAUJZH010000050.1"/>
</dbReference>
<accession>A0ABT8SIJ5</accession>
<proteinExistence type="predicted"/>
<comment type="caution">
    <text evidence="1">The sequence shown here is derived from an EMBL/GenBank/DDBJ whole genome shotgun (WGS) entry which is preliminary data.</text>
</comment>
<organism evidence="1 2">
    <name type="scientific">Variovorax ginsengisoli</name>
    <dbReference type="NCBI Taxonomy" id="363844"/>
    <lineage>
        <taxon>Bacteria</taxon>
        <taxon>Pseudomonadati</taxon>
        <taxon>Pseudomonadota</taxon>
        <taxon>Betaproteobacteria</taxon>
        <taxon>Burkholderiales</taxon>
        <taxon>Comamonadaceae</taxon>
        <taxon>Variovorax</taxon>
    </lineage>
</organism>
<reference evidence="1" key="1">
    <citation type="submission" date="2023-06" db="EMBL/GenBank/DDBJ databases">
        <authorList>
            <person name="Jiang Y."/>
            <person name="Liu Q."/>
        </authorList>
    </citation>
    <scope>NUCLEOTIDE SEQUENCE</scope>
    <source>
        <strain evidence="1">CGMCC 1.12090</strain>
    </source>
</reference>
<keyword evidence="2" id="KW-1185">Reference proteome</keyword>
<evidence type="ECO:0000313" key="1">
    <source>
        <dbReference type="EMBL" id="MDO1537832.1"/>
    </source>
</evidence>
<evidence type="ECO:0000313" key="2">
    <source>
        <dbReference type="Proteomes" id="UP001169027"/>
    </source>
</evidence>
<sequence>MSLLKTRRPACRRFATAAWMAAIVAAPAVGAATPVALLAGYVGEAGAGGPMC</sequence>
<dbReference type="Proteomes" id="UP001169027">
    <property type="component" value="Unassembled WGS sequence"/>
</dbReference>
<gene>
    <name evidence="1" type="ORF">Q2T77_36935</name>
</gene>
<protein>
    <submittedName>
        <fullName evidence="1">Uncharacterized protein</fullName>
    </submittedName>
</protein>
<name>A0ABT8SIJ5_9BURK</name>
<dbReference type="EMBL" id="JAUKVY010000050">
    <property type="protein sequence ID" value="MDO1537832.1"/>
    <property type="molecule type" value="Genomic_DNA"/>
</dbReference>